<dbReference type="NCBIfam" id="TIGR00254">
    <property type="entry name" value="GGDEF"/>
    <property type="match status" value="1"/>
</dbReference>
<dbReference type="Pfam" id="PF00990">
    <property type="entry name" value="GGDEF"/>
    <property type="match status" value="1"/>
</dbReference>
<sequence length="275" mass="31369">MSCERELDLLVEDLLSDPQHYGHPLREGLARLQQQNLDQLSRLERIARISDGYQSLAREESLSLSERYHRQLRQLEKVARISDRYQDMLRDLNHALQEASLHDALTGLPNRRMLMERLRAEELRSQRGERPFVLAMIDVDHFKQINDTWGHEAGDRVLSAIAALLQAELRGSDLCGRWGGEEFLLLLPETTLARSEPFIERLRGGLRNLRVTFGSDVLSITASFGVAERLPEEGYSQTLSRADAALFEAKHNGRDRCARALGSWCEFGQPTPWPA</sequence>
<evidence type="ECO:0000256" key="1">
    <source>
        <dbReference type="ARBA" id="ARBA00001946"/>
    </source>
</evidence>
<dbReference type="GO" id="GO:0005886">
    <property type="term" value="C:plasma membrane"/>
    <property type="evidence" value="ECO:0007669"/>
    <property type="project" value="UniProtKB-SubCell"/>
</dbReference>
<dbReference type="Proteomes" id="UP000242930">
    <property type="component" value="Unassembled WGS sequence"/>
</dbReference>
<dbReference type="PANTHER" id="PTHR45138:SF9">
    <property type="entry name" value="DIGUANYLATE CYCLASE DGCM-RELATED"/>
    <property type="match status" value="1"/>
</dbReference>
<accession>A0A1H7CG57</accession>
<comment type="cofactor">
    <cofactor evidence="1">
        <name>Mg(2+)</name>
        <dbReference type="ChEBI" id="CHEBI:18420"/>
    </cofactor>
</comment>
<reference evidence="7" key="1">
    <citation type="submission" date="2016-10" db="EMBL/GenBank/DDBJ databases">
        <authorList>
            <person name="Varghese N."/>
            <person name="Submissions S."/>
        </authorList>
    </citation>
    <scope>NUCLEOTIDE SEQUENCE [LARGE SCALE GENOMIC DNA]</scope>
    <source>
        <strain evidence="7">LMG 25967</strain>
    </source>
</reference>
<dbReference type="PROSITE" id="PS50887">
    <property type="entry name" value="GGDEF"/>
    <property type="match status" value="1"/>
</dbReference>
<evidence type="ECO:0000256" key="4">
    <source>
        <dbReference type="ARBA" id="ARBA00034247"/>
    </source>
</evidence>
<dbReference type="CDD" id="cd01949">
    <property type="entry name" value="GGDEF"/>
    <property type="match status" value="1"/>
</dbReference>
<dbReference type="NCBIfam" id="NF038266">
    <property type="entry name" value="diguan_SiaD"/>
    <property type="match status" value="1"/>
</dbReference>
<feature type="domain" description="GGDEF" evidence="5">
    <location>
        <begin position="130"/>
        <end position="262"/>
    </location>
</feature>
<dbReference type="GO" id="GO:1902201">
    <property type="term" value="P:negative regulation of bacterial-type flagellum-dependent cell motility"/>
    <property type="evidence" value="ECO:0007669"/>
    <property type="project" value="TreeGrafter"/>
</dbReference>
<dbReference type="FunFam" id="3.30.70.270:FF:000001">
    <property type="entry name" value="Diguanylate cyclase domain protein"/>
    <property type="match status" value="1"/>
</dbReference>
<keyword evidence="7" id="KW-1185">Reference proteome</keyword>
<dbReference type="OrthoDB" id="9812260at2"/>
<dbReference type="InterPro" id="IPR050469">
    <property type="entry name" value="Diguanylate_Cyclase"/>
</dbReference>
<dbReference type="PANTHER" id="PTHR45138">
    <property type="entry name" value="REGULATORY COMPONENTS OF SENSORY TRANSDUCTION SYSTEM"/>
    <property type="match status" value="1"/>
</dbReference>
<proteinExistence type="predicted"/>
<dbReference type="GO" id="GO:0043709">
    <property type="term" value="P:cell adhesion involved in single-species biofilm formation"/>
    <property type="evidence" value="ECO:0007669"/>
    <property type="project" value="TreeGrafter"/>
</dbReference>
<dbReference type="Gene3D" id="3.30.70.270">
    <property type="match status" value="1"/>
</dbReference>
<name>A0A1H7CG57_9PSED</name>
<dbReference type="STRING" id="915471.SAMN05216201_1255"/>
<evidence type="ECO:0000259" key="5">
    <source>
        <dbReference type="PROSITE" id="PS50887"/>
    </source>
</evidence>
<dbReference type="SMART" id="SM00267">
    <property type="entry name" value="GGDEF"/>
    <property type="match status" value="1"/>
</dbReference>
<dbReference type="GO" id="GO:0052621">
    <property type="term" value="F:diguanylate cyclase activity"/>
    <property type="evidence" value="ECO:0007669"/>
    <property type="project" value="UniProtKB-EC"/>
</dbReference>
<dbReference type="EMBL" id="FNZE01000025">
    <property type="protein sequence ID" value="SEJ88608.1"/>
    <property type="molecule type" value="Genomic_DNA"/>
</dbReference>
<evidence type="ECO:0000256" key="3">
    <source>
        <dbReference type="ARBA" id="ARBA00012528"/>
    </source>
</evidence>
<dbReference type="InterPro" id="IPR043128">
    <property type="entry name" value="Rev_trsase/Diguanyl_cyclase"/>
</dbReference>
<dbReference type="InterPro" id="IPR029787">
    <property type="entry name" value="Nucleotide_cyclase"/>
</dbReference>
<organism evidence="6 7">
    <name type="scientific">Pseudomonas linyingensis</name>
    <dbReference type="NCBI Taxonomy" id="915471"/>
    <lineage>
        <taxon>Bacteria</taxon>
        <taxon>Pseudomonadati</taxon>
        <taxon>Pseudomonadota</taxon>
        <taxon>Gammaproteobacteria</taxon>
        <taxon>Pseudomonadales</taxon>
        <taxon>Pseudomonadaceae</taxon>
        <taxon>Pseudomonas</taxon>
    </lineage>
</organism>
<dbReference type="AlphaFoldDB" id="A0A1H7CG57"/>
<protein>
    <recommendedName>
        <fullName evidence="3">diguanylate cyclase</fullName>
        <ecNumber evidence="3">2.7.7.65</ecNumber>
    </recommendedName>
</protein>
<gene>
    <name evidence="6" type="ORF">SAMN05216201_1255</name>
</gene>
<comment type="catalytic activity">
    <reaction evidence="4">
        <text>2 GTP = 3',3'-c-di-GMP + 2 diphosphate</text>
        <dbReference type="Rhea" id="RHEA:24898"/>
        <dbReference type="ChEBI" id="CHEBI:33019"/>
        <dbReference type="ChEBI" id="CHEBI:37565"/>
        <dbReference type="ChEBI" id="CHEBI:58805"/>
        <dbReference type="EC" id="2.7.7.65"/>
    </reaction>
</comment>
<dbReference type="InterPro" id="IPR000160">
    <property type="entry name" value="GGDEF_dom"/>
</dbReference>
<evidence type="ECO:0000313" key="7">
    <source>
        <dbReference type="Proteomes" id="UP000242930"/>
    </source>
</evidence>
<dbReference type="RefSeq" id="WP_090313458.1">
    <property type="nucleotide sequence ID" value="NZ_FNZE01000025.1"/>
</dbReference>
<comment type="subcellular location">
    <subcellularLocation>
        <location evidence="2">Cell inner membrane</location>
    </subcellularLocation>
</comment>
<dbReference type="SUPFAM" id="SSF55073">
    <property type="entry name" value="Nucleotide cyclase"/>
    <property type="match status" value="1"/>
</dbReference>
<evidence type="ECO:0000313" key="6">
    <source>
        <dbReference type="EMBL" id="SEJ88608.1"/>
    </source>
</evidence>
<dbReference type="EC" id="2.7.7.65" evidence="3"/>
<evidence type="ECO:0000256" key="2">
    <source>
        <dbReference type="ARBA" id="ARBA00004533"/>
    </source>
</evidence>